<evidence type="ECO:0000256" key="2">
    <source>
        <dbReference type="ARBA" id="ARBA00004316"/>
    </source>
</evidence>
<dbReference type="InterPro" id="IPR017441">
    <property type="entry name" value="Protein_kinase_ATP_BS"/>
</dbReference>
<dbReference type="Gene3D" id="1.10.510.10">
    <property type="entry name" value="Transferase(Phosphotransferase) domain 1"/>
    <property type="match status" value="1"/>
</dbReference>
<dbReference type="InterPro" id="IPR008271">
    <property type="entry name" value="Ser/Thr_kinase_AS"/>
</dbReference>
<keyword evidence="3" id="KW-0963">Cytoplasm</keyword>
<feature type="region of interest" description="Actin-binding" evidence="12">
    <location>
        <begin position="612"/>
        <end position="634"/>
    </location>
</feature>
<feature type="compositionally biased region" description="Basic and acidic residues" evidence="14">
    <location>
        <begin position="800"/>
        <end position="834"/>
    </location>
</feature>
<evidence type="ECO:0000259" key="16">
    <source>
        <dbReference type="PROSITE" id="PS51456"/>
    </source>
</evidence>
<comment type="similarity">
    <text evidence="12">Belongs to the TRAFAC class myosin-kinesin ATPase superfamily. Myosin family.</text>
</comment>
<keyword evidence="5 12" id="KW-0547">Nucleotide-binding</keyword>
<evidence type="ECO:0000256" key="9">
    <source>
        <dbReference type="ARBA" id="ARBA00023203"/>
    </source>
</evidence>
<evidence type="ECO:0000256" key="14">
    <source>
        <dbReference type="SAM" id="MobiDB-lite"/>
    </source>
</evidence>
<dbReference type="GO" id="GO:0003774">
    <property type="term" value="F:cytoskeletal motor activity"/>
    <property type="evidence" value="ECO:0007669"/>
    <property type="project" value="UniProtKB-UniRule"/>
</dbReference>
<dbReference type="GO" id="GO:0003779">
    <property type="term" value="F:actin binding"/>
    <property type="evidence" value="ECO:0007669"/>
    <property type="project" value="UniProtKB-KW"/>
</dbReference>
<dbReference type="PRINTS" id="PR00193">
    <property type="entry name" value="MYOSINHEAVY"/>
</dbReference>
<keyword evidence="8 12" id="KW-0505">Motor protein</keyword>
<evidence type="ECO:0000256" key="13">
    <source>
        <dbReference type="PROSITE-ProRule" id="PRU10141"/>
    </source>
</evidence>
<dbReference type="Gene3D" id="1.20.58.530">
    <property type="match status" value="1"/>
</dbReference>
<evidence type="ECO:0000313" key="17">
    <source>
        <dbReference type="EMBL" id="KAL3836180.1"/>
    </source>
</evidence>
<sequence>MTAENTDDLSQLEQLDNTITLKVLKTRYEKNIIYTNCGDILIALNPCKELPIFGENEHNKYDWHNFSENPAPHVFNIAARAFRRMRETSTDQVIIVSGESGAGKTESTKFMVKHFVHMCQSDNKELHEKIIKVNPLLEAFGNAKTNMNPNSSRFAKYLELSFSETWDLTGVIIRDYMLEKSRVVHRSANEGNFHAFYSLLHGATKETLEALSLDKNITSYRIMQSDPDSLIAEARYKDMYREQNRVLQQIQTDPTVVASLLAAVIHLTEVRFVELPKMAGAADVMDLAPIVNASELLSLKAEDLVEALVSTKIKIREEEIRRNKGLQQAAEGRDALAKMLYERTFQWLVRQINADLHPNRRGFGQLLSTSILDIAGFEKLPVNSLEQLCINIVNERLQNFMNERLFRFELQAYTDEGIDVGNVAFENNDLIIAFLTKPRSGVLAVLDEQSTLQQGSDIGFVRLLTGIYKDSGIYIPPVADRSEFTVQHFAGKVLYNAAGFMEKNRDFLNTELKDCIKSSEDDFVRDLFTVKRGPTGTISATVYNYGKSRREMGEPALPDRTPKREQQLADLRKSLSSNLIKNVKSSGMVVGLQQISPSKQHKTVVSYFKSSLLQLLDKISRAEHFFIRCLKPNEDLRQNDFTDDVVSKQLKYNGISEMAKIRKMGFTYRRTHEEFLSRYSIVWPDVHVQEKSPEAAITEILKSGNMPAELKKDSRLGKTKVFMKERLVTWMEGMLYEVQKKEEERRIKEDEERKRMEEERLRQEEEMRRKLDEERRILEEDKRRKLDEERRILEEEGKLDQAKKERQSKKAELGKSREEEERGKLEEKDEEPKVNMEWQQGMKAELGKSRMAAETEPEQSRLKLWETSYKKKVSFQLNSESLIRSFRSPPVDDGKATIYETKNFTTGELIGSGLFGRVYKVVDAGTQDKQLAVKQIAFCKSNEIKKVMESLKKDVTMLRGLEHERIAKYHGWAEDNFLFSIFLEYASNRSVEDYLKSNGALKDNYALGLTRQVLEGLAFLHSRGIVHRDLKASNILLDSDLNIRLCDIGLSTILETHTFASRGCTTSVGSSFWSSPEVIKGKKYDAKTDIWSLGCTIIELSTAQRPWYPHPPYTALLKVGHDVSPLVVAQEQFAISDVMTEFLDPIFQVDKKHRPSVQDLLSHSFLSS</sequence>
<dbReference type="PROSITE" id="PS00107">
    <property type="entry name" value="PROTEIN_KINASE_ATP"/>
    <property type="match status" value="1"/>
</dbReference>
<dbReference type="GO" id="GO:0016459">
    <property type="term" value="C:myosin complex"/>
    <property type="evidence" value="ECO:0007669"/>
    <property type="project" value="UniProtKB-KW"/>
</dbReference>
<dbReference type="AlphaFoldDB" id="A0ABD3TGN9"/>
<dbReference type="SMART" id="SM00220">
    <property type="entry name" value="S_TKc"/>
    <property type="match status" value="1"/>
</dbReference>
<accession>A0ABD3TGN9</accession>
<dbReference type="GO" id="GO:0042995">
    <property type="term" value="C:cell projection"/>
    <property type="evidence" value="ECO:0007669"/>
    <property type="project" value="UniProtKB-SubCell"/>
</dbReference>
<evidence type="ECO:0000256" key="12">
    <source>
        <dbReference type="PROSITE-ProRule" id="PRU00782"/>
    </source>
</evidence>
<dbReference type="InterPro" id="IPR036961">
    <property type="entry name" value="Kinesin_motor_dom_sf"/>
</dbReference>
<evidence type="ECO:0000256" key="8">
    <source>
        <dbReference type="ARBA" id="ARBA00023175"/>
    </source>
</evidence>
<dbReference type="Gene3D" id="1.20.120.720">
    <property type="entry name" value="Myosin VI head, motor domain, U50 subdomain"/>
    <property type="match status" value="1"/>
</dbReference>
<keyword evidence="18" id="KW-1185">Reference proteome</keyword>
<dbReference type="Gene3D" id="6.20.240.20">
    <property type="match status" value="1"/>
</dbReference>
<name>A0ABD3TGN9_SINWO</name>
<feature type="region of interest" description="Disordered" evidence="14">
    <location>
        <begin position="800"/>
        <end position="837"/>
    </location>
</feature>
<comment type="subcellular location">
    <subcellularLocation>
        <location evidence="2">Cell projection</location>
    </subcellularLocation>
    <subcellularLocation>
        <location evidence="1">Cytoplasm</location>
        <location evidence="1">Cytoskeleton</location>
    </subcellularLocation>
</comment>
<dbReference type="InterPro" id="IPR027417">
    <property type="entry name" value="P-loop_NTPase"/>
</dbReference>
<dbReference type="SUPFAM" id="SSF52540">
    <property type="entry name" value="P-loop containing nucleoside triphosphate hydrolases"/>
    <property type="match status" value="1"/>
</dbReference>
<dbReference type="SUPFAM" id="SSF56112">
    <property type="entry name" value="Protein kinase-like (PK-like)"/>
    <property type="match status" value="1"/>
</dbReference>
<dbReference type="InterPro" id="IPR001609">
    <property type="entry name" value="Myosin_head_motor_dom-like"/>
</dbReference>
<evidence type="ECO:0000313" key="18">
    <source>
        <dbReference type="Proteomes" id="UP001634394"/>
    </source>
</evidence>
<feature type="domain" description="Protein kinase" evidence="15">
    <location>
        <begin position="904"/>
        <end position="1166"/>
    </location>
</feature>
<dbReference type="Pfam" id="PF00069">
    <property type="entry name" value="Pkinase"/>
    <property type="match status" value="1"/>
</dbReference>
<dbReference type="PROSITE" id="PS50011">
    <property type="entry name" value="PROTEIN_KINASE_DOM"/>
    <property type="match status" value="1"/>
</dbReference>
<dbReference type="Proteomes" id="UP001634394">
    <property type="component" value="Unassembled WGS sequence"/>
</dbReference>
<feature type="region of interest" description="Disordered" evidence="14">
    <location>
        <begin position="742"/>
        <end position="769"/>
    </location>
</feature>
<reference evidence="17 18" key="1">
    <citation type="submission" date="2024-11" db="EMBL/GenBank/DDBJ databases">
        <title>Chromosome-level genome assembly of the freshwater bivalve Anodonta woodiana.</title>
        <authorList>
            <person name="Chen X."/>
        </authorList>
    </citation>
    <scope>NUCLEOTIDE SEQUENCE [LARGE SCALE GENOMIC DNA]</scope>
    <source>
        <strain evidence="17">MN2024</strain>
        <tissue evidence="17">Gills</tissue>
    </source>
</reference>
<dbReference type="InterPro" id="IPR011009">
    <property type="entry name" value="Kinase-like_dom_sf"/>
</dbReference>
<keyword evidence="9 12" id="KW-0009">Actin-binding</keyword>
<evidence type="ECO:0000256" key="10">
    <source>
        <dbReference type="ARBA" id="ARBA00023212"/>
    </source>
</evidence>
<keyword evidence="4" id="KW-0677">Repeat</keyword>
<dbReference type="Gene3D" id="1.10.10.820">
    <property type="match status" value="1"/>
</dbReference>
<gene>
    <name evidence="17" type="ORF">ACJMK2_021622</name>
</gene>
<protein>
    <submittedName>
        <fullName evidence="17">Uncharacterized protein</fullName>
    </submittedName>
</protein>
<evidence type="ECO:0000256" key="5">
    <source>
        <dbReference type="ARBA" id="ARBA00022741"/>
    </source>
</evidence>
<comment type="caution">
    <text evidence="17">The sequence shown here is derived from an EMBL/GenBank/DDBJ whole genome shotgun (WGS) entry which is preliminary data.</text>
</comment>
<organism evidence="17 18">
    <name type="scientific">Sinanodonta woodiana</name>
    <name type="common">Chinese pond mussel</name>
    <name type="synonym">Anodonta woodiana</name>
    <dbReference type="NCBI Taxonomy" id="1069815"/>
    <lineage>
        <taxon>Eukaryota</taxon>
        <taxon>Metazoa</taxon>
        <taxon>Spiralia</taxon>
        <taxon>Lophotrochozoa</taxon>
        <taxon>Mollusca</taxon>
        <taxon>Bivalvia</taxon>
        <taxon>Autobranchia</taxon>
        <taxon>Heteroconchia</taxon>
        <taxon>Palaeoheterodonta</taxon>
        <taxon>Unionida</taxon>
        <taxon>Unionoidea</taxon>
        <taxon>Unionidae</taxon>
        <taxon>Unioninae</taxon>
        <taxon>Sinanodonta</taxon>
    </lineage>
</organism>
<dbReference type="PANTHER" id="PTHR46256">
    <property type="entry name" value="AGAP011099-PA"/>
    <property type="match status" value="1"/>
</dbReference>
<dbReference type="SMART" id="SM00242">
    <property type="entry name" value="MYSc"/>
    <property type="match status" value="1"/>
</dbReference>
<evidence type="ECO:0000256" key="3">
    <source>
        <dbReference type="ARBA" id="ARBA00022490"/>
    </source>
</evidence>
<dbReference type="PROSITE" id="PS51456">
    <property type="entry name" value="MYOSIN_MOTOR"/>
    <property type="match status" value="1"/>
</dbReference>
<evidence type="ECO:0000256" key="7">
    <source>
        <dbReference type="ARBA" id="ARBA00023123"/>
    </source>
</evidence>
<keyword evidence="11" id="KW-0966">Cell projection</keyword>
<keyword evidence="10" id="KW-0206">Cytoskeleton</keyword>
<dbReference type="PANTHER" id="PTHR46256:SF3">
    <property type="entry name" value="MYOSIN MOTOR DOMAIN-CONTAINING PROTEIN"/>
    <property type="match status" value="1"/>
</dbReference>
<dbReference type="InterPro" id="IPR000719">
    <property type="entry name" value="Prot_kinase_dom"/>
</dbReference>
<dbReference type="InterPro" id="IPR052409">
    <property type="entry name" value="Myosin-III_kinase_activity"/>
</dbReference>
<dbReference type="EMBL" id="JBJQND010000018">
    <property type="protein sequence ID" value="KAL3836180.1"/>
    <property type="molecule type" value="Genomic_DNA"/>
</dbReference>
<dbReference type="Pfam" id="PF00063">
    <property type="entry name" value="Myosin_head"/>
    <property type="match status" value="1"/>
</dbReference>
<feature type="binding site" evidence="13">
    <location>
        <position position="934"/>
    </location>
    <ligand>
        <name>ATP</name>
        <dbReference type="ChEBI" id="CHEBI:30616"/>
    </ligand>
</feature>
<keyword evidence="7 12" id="KW-0518">Myosin</keyword>
<evidence type="ECO:0000256" key="6">
    <source>
        <dbReference type="ARBA" id="ARBA00022840"/>
    </source>
</evidence>
<evidence type="ECO:0000256" key="4">
    <source>
        <dbReference type="ARBA" id="ARBA00022737"/>
    </source>
</evidence>
<feature type="binding site" evidence="12">
    <location>
        <begin position="98"/>
        <end position="105"/>
    </location>
    <ligand>
        <name>ATP</name>
        <dbReference type="ChEBI" id="CHEBI:30616"/>
    </ligand>
</feature>
<evidence type="ECO:0000256" key="11">
    <source>
        <dbReference type="ARBA" id="ARBA00023273"/>
    </source>
</evidence>
<dbReference type="PROSITE" id="PS00108">
    <property type="entry name" value="PROTEIN_KINASE_ST"/>
    <property type="match status" value="1"/>
</dbReference>
<dbReference type="Gene3D" id="3.40.850.10">
    <property type="entry name" value="Kinesin motor domain"/>
    <property type="match status" value="1"/>
</dbReference>
<keyword evidence="6 12" id="KW-0067">ATP-binding</keyword>
<dbReference type="GO" id="GO:0005524">
    <property type="term" value="F:ATP binding"/>
    <property type="evidence" value="ECO:0007669"/>
    <property type="project" value="UniProtKB-UniRule"/>
</dbReference>
<feature type="domain" description="Myosin motor" evidence="16">
    <location>
        <begin position="4"/>
        <end position="740"/>
    </location>
</feature>
<proteinExistence type="inferred from homology"/>
<evidence type="ECO:0000259" key="15">
    <source>
        <dbReference type="PROSITE" id="PS50011"/>
    </source>
</evidence>
<evidence type="ECO:0000256" key="1">
    <source>
        <dbReference type="ARBA" id="ARBA00004245"/>
    </source>
</evidence>